<dbReference type="InterPro" id="IPR007421">
    <property type="entry name" value="Schlafen_AlbA_2_dom"/>
</dbReference>
<dbReference type="Gene3D" id="3.30.565.60">
    <property type="match status" value="1"/>
</dbReference>
<comment type="caution">
    <text evidence="2">The sequence shown here is derived from an EMBL/GenBank/DDBJ whole genome shotgun (WGS) entry which is preliminary data.</text>
</comment>
<protein>
    <submittedName>
        <fullName evidence="2">RNA-binding domain-containing protein</fullName>
    </submittedName>
</protein>
<evidence type="ECO:0000313" key="2">
    <source>
        <dbReference type="EMBL" id="MEB4593394.1"/>
    </source>
</evidence>
<dbReference type="Pfam" id="PF04326">
    <property type="entry name" value="SLFN_AlbA_2"/>
    <property type="match status" value="1"/>
</dbReference>
<dbReference type="PANTHER" id="PTHR30595:SF6">
    <property type="entry name" value="SCHLAFEN ALBA-2 DOMAIN-CONTAINING PROTEIN"/>
    <property type="match status" value="1"/>
</dbReference>
<organism evidence="2 3">
    <name type="scientific">Candidatus Thiothrix phosphatis</name>
    <dbReference type="NCBI Taxonomy" id="3112415"/>
    <lineage>
        <taxon>Bacteria</taxon>
        <taxon>Pseudomonadati</taxon>
        <taxon>Pseudomonadota</taxon>
        <taxon>Gammaproteobacteria</taxon>
        <taxon>Thiotrichales</taxon>
        <taxon>Thiotrichaceae</taxon>
        <taxon>Thiothrix</taxon>
    </lineage>
</organism>
<sequence>MRQNELLEVLANGENSGVEFKRDDIRPEQLAREIVALANFQGGRILLGVEDDGTVSGIQRKDLEEWVMNVFRDKVHPMMLPFYEEICLPDGKRVAVVSFTQGISKPYVVRHAGREDIYLRIGSTSQLATREQQARLYALGGMLHTEVMPVPGTSMATLDKARLQNYLEVVIADPEVPQSGTDWEERLLGLGFLIKSPTGEVLCTIAGLVLFGIKPRRYLRQAGIRVMVFEGLHKTYRARLDEVLDMPLVGRIDSDKSGSRTVIEEGLIDKFVSVLRPFIFHEGGVIDENSLRRDRGWMYPLNALREIIINACAHRDWTRFVDIEVGVYANRLEIVSPGALQNSMTIEKMKAGQRSPRNPIIVEVLRDYGYVDARGMGIRTKVIPQMREFNGTEPGFEATEDYLKTTLWRSVVSVG</sequence>
<dbReference type="Gene3D" id="3.30.950.30">
    <property type="entry name" value="Schlafen, AAA domain"/>
    <property type="match status" value="1"/>
</dbReference>
<accession>A0ABU6D2T1</accession>
<evidence type="ECO:0000259" key="1">
    <source>
        <dbReference type="Pfam" id="PF04326"/>
    </source>
</evidence>
<dbReference type="PANTHER" id="PTHR30595">
    <property type="entry name" value="GLPR-RELATED TRANSCRIPTIONAL REPRESSOR"/>
    <property type="match status" value="1"/>
</dbReference>
<keyword evidence="3" id="KW-1185">Reference proteome</keyword>
<dbReference type="Pfam" id="PF13749">
    <property type="entry name" value="HATPase_c_4"/>
    <property type="match status" value="1"/>
</dbReference>
<dbReference type="InterPro" id="IPR038461">
    <property type="entry name" value="Schlafen_AlbA_2_dom_sf"/>
</dbReference>
<evidence type="ECO:0000313" key="3">
    <source>
        <dbReference type="Proteomes" id="UP001308005"/>
    </source>
</evidence>
<feature type="domain" description="Schlafen AlbA-2" evidence="1">
    <location>
        <begin position="14"/>
        <end position="128"/>
    </location>
</feature>
<dbReference type="Proteomes" id="UP001308005">
    <property type="component" value="Unassembled WGS sequence"/>
</dbReference>
<reference evidence="3" key="1">
    <citation type="submission" date="2023-07" db="EMBL/GenBank/DDBJ databases">
        <title>The carbon used by Thiothrix.</title>
        <authorList>
            <person name="Chen L."/>
        </authorList>
    </citation>
    <scope>NUCLEOTIDE SEQUENCE [LARGE SCALE GENOMIC DNA]</scope>
</reference>
<proteinExistence type="predicted"/>
<dbReference type="InterPro" id="IPR038475">
    <property type="entry name" value="RecG_C_sf"/>
</dbReference>
<gene>
    <name evidence="2" type="ORF">VSS37_20625</name>
</gene>
<name>A0ABU6D2T1_9GAMM</name>
<dbReference type="EMBL" id="JAYMYJ010000159">
    <property type="protein sequence ID" value="MEB4593394.1"/>
    <property type="molecule type" value="Genomic_DNA"/>
</dbReference>
<dbReference type="RefSeq" id="WP_324698263.1">
    <property type="nucleotide sequence ID" value="NZ_JAYMYJ010000159.1"/>
</dbReference>